<feature type="compositionally biased region" description="Basic and acidic residues" evidence="1">
    <location>
        <begin position="383"/>
        <end position="422"/>
    </location>
</feature>
<dbReference type="OrthoDB" id="5418088at2759"/>
<proteinExistence type="predicted"/>
<feature type="compositionally biased region" description="Basic and acidic residues" evidence="1">
    <location>
        <begin position="626"/>
        <end position="638"/>
    </location>
</feature>
<feature type="compositionally biased region" description="Basic and acidic residues" evidence="1">
    <location>
        <begin position="756"/>
        <end position="773"/>
    </location>
</feature>
<name>A0A9W8YZY3_9PLEO</name>
<gene>
    <name evidence="3" type="ORF">N0V91_011081</name>
</gene>
<feature type="compositionally biased region" description="Polar residues" evidence="1">
    <location>
        <begin position="78"/>
        <end position="102"/>
    </location>
</feature>
<feature type="compositionally biased region" description="Polar residues" evidence="1">
    <location>
        <begin position="174"/>
        <end position="186"/>
    </location>
</feature>
<feature type="compositionally biased region" description="Basic and acidic residues" evidence="1">
    <location>
        <begin position="469"/>
        <end position="486"/>
    </location>
</feature>
<protein>
    <recommendedName>
        <fullName evidence="2">DUF8035 domain-containing protein</fullName>
    </recommendedName>
</protein>
<evidence type="ECO:0000313" key="4">
    <source>
        <dbReference type="Proteomes" id="UP001140510"/>
    </source>
</evidence>
<dbReference type="Proteomes" id="UP001140510">
    <property type="component" value="Unassembled WGS sequence"/>
</dbReference>
<comment type="caution">
    <text evidence="3">The sequence shown here is derived from an EMBL/GenBank/DDBJ whole genome shotgun (WGS) entry which is preliminary data.</text>
</comment>
<feature type="domain" description="DUF8035" evidence="2">
    <location>
        <begin position="832"/>
        <end position="885"/>
    </location>
</feature>
<feature type="compositionally biased region" description="Basic and acidic residues" evidence="1">
    <location>
        <begin position="800"/>
        <end position="827"/>
    </location>
</feature>
<dbReference type="AlphaFoldDB" id="A0A9W8YZY3"/>
<feature type="compositionally biased region" description="Basic and acidic residues" evidence="1">
    <location>
        <begin position="874"/>
        <end position="899"/>
    </location>
</feature>
<dbReference type="InterPro" id="IPR058348">
    <property type="entry name" value="DUF8035"/>
</dbReference>
<reference evidence="3" key="1">
    <citation type="submission" date="2022-10" db="EMBL/GenBank/DDBJ databases">
        <title>Tapping the CABI collections for fungal endophytes: first genome assemblies for Collariella, Neodidymelliopsis, Ascochyta clinopodiicola, Didymella pomorum, Didymosphaeria variabile, Neocosmospora piperis and Neocucurbitaria cava.</title>
        <authorList>
            <person name="Hill R."/>
        </authorList>
    </citation>
    <scope>NUCLEOTIDE SEQUENCE</scope>
    <source>
        <strain evidence="3">IMI 355091</strain>
    </source>
</reference>
<dbReference type="EMBL" id="JAPEVA010000177">
    <property type="protein sequence ID" value="KAJ4395082.1"/>
    <property type="molecule type" value="Genomic_DNA"/>
</dbReference>
<sequence>MLGSVLLPSSLTSHSHSTKPSSGTRRSTISTTTGVPSLPPRRNSLSTAPAAQTGTLQLKSVTLSGGMDSRYGHRASSPRRSTYNPARASTGTFADPYSSSYNDYASYRPSSPRSSGDRLSGASSHHHSNSSYGSYAPSSSSSSRTAAHKYDSGYGSSTRPRRNTGDLGRPPVASLTSLPLRTPYSTTEHRPSSPLAPPRSSHGHGETYITHGTSGTSSHKKIYSVDSSHTAKLVAETDTIESPRHRDSGYGGVTSGRSSYHPSSSKPSSRHAHAELGDNSYSYTDPASMYRDTEPAWRRPRAGSVERGSRPSSMIVDRPTRTSTRELGPPPSTRGFDKINGGYPRPARSNSIERREKYQDPYASDSAPHRSSSTRHAAPAVHQEPHREARRAETYDDYSRGRGAEPKRHDTYDRSYEDRDVASRGFGIATGPPPAQPVQDPYALDRQPVHPSYDSQRAPPVEHTPSAYRSDRGAEARMPEPRREQRPVSTYDSYDAPRSERPRAEHKRDTSRDSRAIPAAAGALAGLSAAAGIAAAHGKAKEKEREERGSSEERERQKRREYDERDRRDDRERRDDRRSSRLPEERREPERREALPPPPPPAQQPFAQPYAPPAPAPAPAYAMASEPERPISRDRPYPNEENPPPKPPRKPSPENSDVERPRHYADRESDRSSRKEPAPAPAAVDPDEEYRRRIAQAEKEAEASRRAAADRQDSDSDGGRDRRRRRDRADRERSRSRSRGREDRRDRSPASQALSRHNDRDFVEEPESIDKLNPDAPGKSVQIVVPRKDQSPPLKGILRKPTEKFPEDPEPIREGVAPHKDAQKGKDIPVGARWTRIDRKLVNPEALERAKERFEERMDCVIVLRVLTKDEIQKLADKTKMIREEREEEYERERRDRDRSRHRRRDDDDERDRDYDRDYDRERRRRRDDESDYDDARSERDRERDRPKMLESAR</sequence>
<evidence type="ECO:0000256" key="1">
    <source>
        <dbReference type="SAM" id="MobiDB-lite"/>
    </source>
</evidence>
<feature type="compositionally biased region" description="Low complexity" evidence="1">
    <location>
        <begin position="103"/>
        <end position="143"/>
    </location>
</feature>
<organism evidence="3 4">
    <name type="scientific">Didymella pomorum</name>
    <dbReference type="NCBI Taxonomy" id="749634"/>
    <lineage>
        <taxon>Eukaryota</taxon>
        <taxon>Fungi</taxon>
        <taxon>Dikarya</taxon>
        <taxon>Ascomycota</taxon>
        <taxon>Pezizomycotina</taxon>
        <taxon>Dothideomycetes</taxon>
        <taxon>Pleosporomycetidae</taxon>
        <taxon>Pleosporales</taxon>
        <taxon>Pleosporineae</taxon>
        <taxon>Didymellaceae</taxon>
        <taxon>Didymella</taxon>
    </lineage>
</organism>
<dbReference type="PANTHER" id="PTHR42081:SF1">
    <property type="entry name" value="ZINC FINGER PROTEIN DHHC DOMAIN CONTAINING PROTEIN"/>
    <property type="match status" value="1"/>
</dbReference>
<feature type="compositionally biased region" description="Low complexity" evidence="1">
    <location>
        <begin position="255"/>
        <end position="267"/>
    </location>
</feature>
<feature type="compositionally biased region" description="Basic and acidic residues" evidence="1">
    <location>
        <begin position="912"/>
        <end position="922"/>
    </location>
</feature>
<evidence type="ECO:0000313" key="3">
    <source>
        <dbReference type="EMBL" id="KAJ4395082.1"/>
    </source>
</evidence>
<evidence type="ECO:0000259" key="2">
    <source>
        <dbReference type="Pfam" id="PF26118"/>
    </source>
</evidence>
<feature type="region of interest" description="Disordered" evidence="1">
    <location>
        <begin position="532"/>
        <end position="831"/>
    </location>
</feature>
<feature type="compositionally biased region" description="Basic and acidic residues" evidence="1">
    <location>
        <begin position="934"/>
        <end position="954"/>
    </location>
</feature>
<feature type="compositionally biased region" description="Basic and acidic residues" evidence="1">
    <location>
        <begin position="689"/>
        <end position="720"/>
    </location>
</feature>
<keyword evidence="4" id="KW-1185">Reference proteome</keyword>
<feature type="compositionally biased region" description="Basic and acidic residues" evidence="1">
    <location>
        <begin position="539"/>
        <end position="594"/>
    </location>
</feature>
<dbReference type="Pfam" id="PF26118">
    <property type="entry name" value="DUF8035"/>
    <property type="match status" value="1"/>
</dbReference>
<feature type="region of interest" description="Disordered" evidence="1">
    <location>
        <begin position="235"/>
        <end position="520"/>
    </location>
</feature>
<feature type="compositionally biased region" description="Basic and acidic residues" evidence="1">
    <location>
        <begin position="727"/>
        <end position="748"/>
    </location>
</feature>
<feature type="region of interest" description="Disordered" evidence="1">
    <location>
        <begin position="1"/>
        <end position="221"/>
    </location>
</feature>
<accession>A0A9W8YZY3</accession>
<feature type="compositionally biased region" description="Low complexity" evidence="1">
    <location>
        <begin position="1"/>
        <end position="34"/>
    </location>
</feature>
<feature type="compositionally biased region" description="Polar residues" evidence="1">
    <location>
        <begin position="43"/>
        <end position="63"/>
    </location>
</feature>
<dbReference type="PANTHER" id="PTHR42081">
    <property type="entry name" value="ZINC FINGER PROTEIN DHHC DOMAIN CONTAINING PROTEIN"/>
    <property type="match status" value="1"/>
</dbReference>
<feature type="compositionally biased region" description="Basic and acidic residues" evidence="1">
    <location>
        <begin position="657"/>
        <end position="677"/>
    </location>
</feature>
<feature type="region of interest" description="Disordered" evidence="1">
    <location>
        <begin position="874"/>
        <end position="954"/>
    </location>
</feature>
<feature type="compositionally biased region" description="Basic and acidic residues" evidence="1">
    <location>
        <begin position="495"/>
        <end position="515"/>
    </location>
</feature>